<dbReference type="PANTHER" id="PTHR21597:SF0">
    <property type="entry name" value="THO COMPLEX SUBUNIT 2"/>
    <property type="match status" value="1"/>
</dbReference>
<feature type="compositionally biased region" description="Polar residues" evidence="5">
    <location>
        <begin position="1491"/>
        <end position="1512"/>
    </location>
</feature>
<feature type="compositionally biased region" description="Pro residues" evidence="5">
    <location>
        <begin position="2022"/>
        <end position="2031"/>
    </location>
</feature>
<evidence type="ECO:0000256" key="1">
    <source>
        <dbReference type="ARBA" id="ARBA00004123"/>
    </source>
</evidence>
<evidence type="ECO:0000256" key="2">
    <source>
        <dbReference type="ARBA" id="ARBA00007857"/>
    </source>
</evidence>
<feature type="region of interest" description="Disordered" evidence="5">
    <location>
        <begin position="1435"/>
        <end position="2073"/>
    </location>
</feature>
<feature type="compositionally biased region" description="Basic and acidic residues" evidence="5">
    <location>
        <begin position="1729"/>
        <end position="1811"/>
    </location>
</feature>
<feature type="compositionally biased region" description="Basic and acidic residues" evidence="5">
    <location>
        <begin position="1520"/>
        <end position="1533"/>
    </location>
</feature>
<dbReference type="Pfam" id="PF11732">
    <property type="entry name" value="Thoc2"/>
    <property type="match status" value="1"/>
</dbReference>
<evidence type="ECO:0000256" key="3">
    <source>
        <dbReference type="ARBA" id="ARBA00019596"/>
    </source>
</evidence>
<evidence type="ECO:0000256" key="4">
    <source>
        <dbReference type="ARBA" id="ARBA00023242"/>
    </source>
</evidence>
<evidence type="ECO:0000259" key="7">
    <source>
        <dbReference type="Pfam" id="PF11732"/>
    </source>
</evidence>
<protein>
    <recommendedName>
        <fullName evidence="3">THO complex subunit 2</fullName>
    </recommendedName>
</protein>
<feature type="domain" description="THO complex subunitTHOC2 C-terminal" evidence="6">
    <location>
        <begin position="1110"/>
        <end position="1428"/>
    </location>
</feature>
<feature type="compositionally biased region" description="Basic and acidic residues" evidence="5">
    <location>
        <begin position="1993"/>
        <end position="2020"/>
    </location>
</feature>
<dbReference type="EMBL" id="ML210150">
    <property type="protein sequence ID" value="TFK29236.1"/>
    <property type="molecule type" value="Genomic_DNA"/>
</dbReference>
<dbReference type="InterPro" id="IPR032302">
    <property type="entry name" value="THOC2_N"/>
</dbReference>
<feature type="region of interest" description="Disordered" evidence="5">
    <location>
        <begin position="1029"/>
        <end position="1064"/>
    </location>
</feature>
<feature type="compositionally biased region" description="Polar residues" evidence="5">
    <location>
        <begin position="1461"/>
        <end position="1473"/>
    </location>
</feature>
<dbReference type="PANTHER" id="PTHR21597">
    <property type="entry name" value="THO2 PROTEIN"/>
    <property type="match status" value="1"/>
</dbReference>
<feature type="compositionally biased region" description="Basic and acidic residues" evidence="5">
    <location>
        <begin position="1689"/>
        <end position="1721"/>
    </location>
</feature>
<organism evidence="9 10">
    <name type="scientific">Coprinopsis marcescibilis</name>
    <name type="common">Agaric fungus</name>
    <name type="synonym">Psathyrella marcescibilis</name>
    <dbReference type="NCBI Taxonomy" id="230819"/>
    <lineage>
        <taxon>Eukaryota</taxon>
        <taxon>Fungi</taxon>
        <taxon>Dikarya</taxon>
        <taxon>Basidiomycota</taxon>
        <taxon>Agaricomycotina</taxon>
        <taxon>Agaricomycetes</taxon>
        <taxon>Agaricomycetidae</taxon>
        <taxon>Agaricales</taxon>
        <taxon>Agaricineae</taxon>
        <taxon>Psathyrellaceae</taxon>
        <taxon>Coprinopsis</taxon>
    </lineage>
</organism>
<evidence type="ECO:0000313" key="9">
    <source>
        <dbReference type="EMBL" id="TFK29236.1"/>
    </source>
</evidence>
<feature type="compositionally biased region" description="Polar residues" evidence="5">
    <location>
        <begin position="1658"/>
        <end position="1688"/>
    </location>
</feature>
<dbReference type="InterPro" id="IPR021726">
    <property type="entry name" value="THO_THOC2_N"/>
</dbReference>
<dbReference type="STRING" id="230819.A0A5C3LB36"/>
<dbReference type="GO" id="GO:0003729">
    <property type="term" value="F:mRNA binding"/>
    <property type="evidence" value="ECO:0007669"/>
    <property type="project" value="TreeGrafter"/>
</dbReference>
<dbReference type="Proteomes" id="UP000307440">
    <property type="component" value="Unassembled WGS sequence"/>
</dbReference>
<dbReference type="GO" id="GO:0006406">
    <property type="term" value="P:mRNA export from nucleus"/>
    <property type="evidence" value="ECO:0007669"/>
    <property type="project" value="InterPro"/>
</dbReference>
<reference evidence="9 10" key="1">
    <citation type="journal article" date="2019" name="Nat. Ecol. Evol.">
        <title>Megaphylogeny resolves global patterns of mushroom evolution.</title>
        <authorList>
            <person name="Varga T."/>
            <person name="Krizsan K."/>
            <person name="Foldi C."/>
            <person name="Dima B."/>
            <person name="Sanchez-Garcia M."/>
            <person name="Sanchez-Ramirez S."/>
            <person name="Szollosi G.J."/>
            <person name="Szarkandi J.G."/>
            <person name="Papp V."/>
            <person name="Albert L."/>
            <person name="Andreopoulos W."/>
            <person name="Angelini C."/>
            <person name="Antonin V."/>
            <person name="Barry K.W."/>
            <person name="Bougher N.L."/>
            <person name="Buchanan P."/>
            <person name="Buyck B."/>
            <person name="Bense V."/>
            <person name="Catcheside P."/>
            <person name="Chovatia M."/>
            <person name="Cooper J."/>
            <person name="Damon W."/>
            <person name="Desjardin D."/>
            <person name="Finy P."/>
            <person name="Geml J."/>
            <person name="Haridas S."/>
            <person name="Hughes K."/>
            <person name="Justo A."/>
            <person name="Karasinski D."/>
            <person name="Kautmanova I."/>
            <person name="Kiss B."/>
            <person name="Kocsube S."/>
            <person name="Kotiranta H."/>
            <person name="LaButti K.M."/>
            <person name="Lechner B.E."/>
            <person name="Liimatainen K."/>
            <person name="Lipzen A."/>
            <person name="Lukacs Z."/>
            <person name="Mihaltcheva S."/>
            <person name="Morgado L.N."/>
            <person name="Niskanen T."/>
            <person name="Noordeloos M.E."/>
            <person name="Ohm R.A."/>
            <person name="Ortiz-Santana B."/>
            <person name="Ovrebo C."/>
            <person name="Racz N."/>
            <person name="Riley R."/>
            <person name="Savchenko A."/>
            <person name="Shiryaev A."/>
            <person name="Soop K."/>
            <person name="Spirin V."/>
            <person name="Szebenyi C."/>
            <person name="Tomsovsky M."/>
            <person name="Tulloss R.E."/>
            <person name="Uehling J."/>
            <person name="Grigoriev I.V."/>
            <person name="Vagvolgyi C."/>
            <person name="Papp T."/>
            <person name="Martin F.M."/>
            <person name="Miettinen O."/>
            <person name="Hibbett D.S."/>
            <person name="Nagy L.G."/>
        </authorList>
    </citation>
    <scope>NUCLEOTIDE SEQUENCE [LARGE SCALE GENOMIC DNA]</scope>
    <source>
        <strain evidence="9 10">CBS 121175</strain>
    </source>
</reference>
<keyword evidence="4" id="KW-0539">Nucleus</keyword>
<gene>
    <name evidence="9" type="ORF">FA15DRAFT_664153</name>
</gene>
<feature type="domain" description="THO complex subunitTHOC2 N-terminal" evidence="7">
    <location>
        <begin position="736"/>
        <end position="811"/>
    </location>
</feature>
<dbReference type="InterPro" id="IPR021418">
    <property type="entry name" value="THO_THOC2_C"/>
</dbReference>
<dbReference type="Pfam" id="PF16134">
    <property type="entry name" value="THOC2_N"/>
    <property type="match status" value="1"/>
</dbReference>
<dbReference type="OrthoDB" id="29024at2759"/>
<comment type="subcellular location">
    <subcellularLocation>
        <location evidence="1">Nucleus</location>
    </subcellularLocation>
</comment>
<dbReference type="Pfam" id="PF11262">
    <property type="entry name" value="Tho2"/>
    <property type="match status" value="1"/>
</dbReference>
<feature type="domain" description="THO complex subunit 2 N-terminal" evidence="8">
    <location>
        <begin position="107"/>
        <end position="731"/>
    </location>
</feature>
<dbReference type="GO" id="GO:0000445">
    <property type="term" value="C:THO complex part of transcription export complex"/>
    <property type="evidence" value="ECO:0007669"/>
    <property type="project" value="TreeGrafter"/>
</dbReference>
<feature type="compositionally biased region" description="Low complexity" evidence="5">
    <location>
        <begin position="1474"/>
        <end position="1490"/>
    </location>
</feature>
<dbReference type="GO" id="GO:0006397">
    <property type="term" value="P:mRNA processing"/>
    <property type="evidence" value="ECO:0007669"/>
    <property type="project" value="InterPro"/>
</dbReference>
<feature type="compositionally biased region" description="Polar residues" evidence="5">
    <location>
        <begin position="1571"/>
        <end position="1585"/>
    </location>
</feature>
<feature type="compositionally biased region" description="Basic and acidic residues" evidence="5">
    <location>
        <begin position="1854"/>
        <end position="1910"/>
    </location>
</feature>
<dbReference type="InterPro" id="IPR040007">
    <property type="entry name" value="Tho2"/>
</dbReference>
<sequence length="2073" mass="229562">MDVVTNVRKCLATWNKGGEQECATTLSAAHCNISDPACLHFLTTAYHTILSAVLSVWSPEHPLSAHAFVDFVRGVLAGLPSSSSGTSATSIHVNVFGEHLIDIIWTIDTQLDEFLNDARQQIAAVGEADSGASANAASFLAKAKKVKMNAENDKAKVQTIVKLLVEYNIVSLTSCRERLDSTILANVGLIPDKAFLDKKEIRTRTGIFYKQNKFNLLREQSEGYSKLITEITSSMGPPHSTQTGLPADPLNVIESRARPVWEKVISLIGYFDLDPNRALDVILDVFSVHLTTHYTFFLALLSFSPWASTDRRSANTKEETMEVDAATSPYKGKTLDEILEISEPRSSIPGSGGSRVLAQVLGFKFAHYQALATEPTPRNLFLMCALLIRDGFISLEDIFPHLAPNDEEMENERKEYLASVQSKISGAKTSALAMAAPLESSLPSQSKAKQQTPAAEAKPVIVKDTNQKVSLVTALLALGALRPAIATLSKYPWLVDAHPEIADLLIRILKFSTAPLYDSVMASSKENKERNASFSQPRARYGASGVIRPAPRKPVLTTWAPVPPSTSSTDFVFFFPNWSDRVPVTRSFLDVEVIIEPILRFIGPHLSRDPLFVTKFLRIGRHHLATTVPLDPETKKPVGEPDPEDPVRLFWLKIVRLYMLPALPLIRGNTICTVEVWNILRSYKMTTRWKLYGEWKNSVYKSHPELRVREVQADRESKGILRRLSHNTIDSLSGAVGKLAHNNPCIFFTHAVNQVMAYDNLGSVVVPALKFVTIMGFDVLVFVILDAFSNPNKARVKDDGVNIADWLQSLASFTGMLFRRFSTDLTPVLTYIVHQLLNDKTSEIVVLRELIWKMAGIEPLPELSENQIVAMGGGPILKIQALAATTRGAGFDPADLTLKGPQRLSKALLESGLAFPLLVQVAQQRESCVFKASEAPLKSLAGLYDTTHGVLLQYLDLLTSPGIMSLDDYATKILPPLREMGEQYGISAPICMQIIRPVLQQKLLKRALAMDEQQRIANQEAEKRLKAALTAKREPGTSASRVASPAVGHAADTVAPKSTNGQEVTTDENAMEVDSGAPQGSQQPQESPWLPELEELFDDVKSISPGNVSEVVGPGFFLTFWQLSTYDLFSDQIQAQYNEQDASLDRLSREEASKYNIADRSTDRTKRATASVHRLRRDRYNNFRDMLVQELKEQVISRGFTDKRIAREKNFWFAHSTKSVVLINSLIEHCIQPRALLSPMDADFCAQFIKVLHVQGTPGFHTLMCYDKLLGDNVKVVIFSCTEHEARNYGRFLAGVLTDLHKWHADKQLFEQENRSKDKKDKATGKYLPLPGLNNSSNGGKVLNWMSFQSVHRKWHKKLARNFTECIQTGEFMHVYNAIIVLNQLESVFPFADITVGAADLDAALDRFLETEARPDLTNLARSYSALLKKREAQWKQPAKANGATSVSTTSSPAPEKSRANGVTQQSISSGRTASQQPPASAPSGPRAQQGQNAPQSIQPTHSDPVQSTKLSMESIPRPEVVKRVRPDAKTAEASRPAADTVKTDGLPPPIRPIPVHISGDNHQVPARTPDSYSSRYPSRNSQAPSPIPVASGRDSIDNRRNDDRIGSSGGGASARMEGVQDMPPPAIPSQSQQSVQGLRETARMSIHPRAHDKLDVKTTNGSNAPSPRVRSQSPNSGSRPGTRNASADSRESGGRMRADRIERERGEPGTEDRERKEPSSRESGGGTGRRDSLTHTRERANRDRGSERDSRDDRGRDRHGDRERERDRDRDRERDRERDRDRDRDSRDRHRRDDKDRDRDRDSRKERDNGPNRGAVPSLPAVEGLPSRPEPSRHRGLPSAPSADDGLGKRRRAGDDDSDRASKRSSRKDGHRDSERGRRPQEKDAHDRNRDSDRRRKDREGESEPKDSRSGNGGPPPEKAPEKRTPGPSGPQQMEAPKVPPPIAPRSMLDTGRERERIAARKAAASAPLPAPAVSLRSRIGEKEPPGAPSAYRHDASRSEDDKDAGRKRTASEREKDLDPPAEPPSQQPPKRPKINRNRYTGAASGQSHAVARKLLPIDPHAADKSGRRHAD</sequence>
<comment type="similarity">
    <text evidence="2">Belongs to the THOC2 family.</text>
</comment>
<evidence type="ECO:0000259" key="8">
    <source>
        <dbReference type="Pfam" id="PF16134"/>
    </source>
</evidence>
<evidence type="ECO:0000313" key="10">
    <source>
        <dbReference type="Proteomes" id="UP000307440"/>
    </source>
</evidence>
<evidence type="ECO:0000259" key="6">
    <source>
        <dbReference type="Pfam" id="PF11262"/>
    </source>
</evidence>
<feature type="compositionally biased region" description="Basic and acidic residues" evidence="5">
    <location>
        <begin position="1595"/>
        <end position="1606"/>
    </location>
</feature>
<name>A0A5C3LB36_COPMA</name>
<keyword evidence="10" id="KW-1185">Reference proteome</keyword>
<accession>A0A5C3LB36</accession>
<feature type="compositionally biased region" description="Basic and acidic residues" evidence="5">
    <location>
        <begin position="2062"/>
        <end position="2073"/>
    </location>
</feature>
<evidence type="ECO:0000256" key="5">
    <source>
        <dbReference type="SAM" id="MobiDB-lite"/>
    </source>
</evidence>
<proteinExistence type="inferred from homology"/>